<feature type="domain" description="Peptidase C1A papain C-terminal" evidence="4">
    <location>
        <begin position="177"/>
        <end position="398"/>
    </location>
</feature>
<feature type="domain" description="Cathepsin propeptide inhibitor" evidence="5">
    <location>
        <begin position="73"/>
        <end position="130"/>
    </location>
</feature>
<dbReference type="STRING" id="40149.A0A0E0D9Z4"/>
<dbReference type="Pfam" id="PF08246">
    <property type="entry name" value="Inhibitor_I29"/>
    <property type="match status" value="1"/>
</dbReference>
<dbReference type="PRINTS" id="PR00705">
    <property type="entry name" value="PAPAIN"/>
</dbReference>
<dbReference type="EnsemblPlants" id="OMERI04G00350.1">
    <property type="protein sequence ID" value="OMERI04G00350.1"/>
    <property type="gene ID" value="OMERI04G00350"/>
</dbReference>
<dbReference type="InterPro" id="IPR013201">
    <property type="entry name" value="Prot_inhib_I29"/>
</dbReference>
<dbReference type="SMART" id="SM00848">
    <property type="entry name" value="Inhibitor_I29"/>
    <property type="match status" value="1"/>
</dbReference>
<dbReference type="SUPFAM" id="SSF54001">
    <property type="entry name" value="Cysteine proteinases"/>
    <property type="match status" value="1"/>
</dbReference>
<dbReference type="SMART" id="SM00645">
    <property type="entry name" value="Pept_C1"/>
    <property type="match status" value="1"/>
</dbReference>
<dbReference type="FunFam" id="3.90.70.10:FF:000113">
    <property type="entry name" value="Putative cysteine protease"/>
    <property type="match status" value="1"/>
</dbReference>
<dbReference type="Pfam" id="PF00112">
    <property type="entry name" value="Peptidase_C1"/>
    <property type="match status" value="1"/>
</dbReference>
<dbReference type="InterPro" id="IPR025660">
    <property type="entry name" value="Pept_his_AS"/>
</dbReference>
<protein>
    <recommendedName>
        <fullName evidence="8">Cathepsin propeptide inhibitor domain-containing protein</fullName>
    </recommendedName>
</protein>
<evidence type="ECO:0000259" key="4">
    <source>
        <dbReference type="SMART" id="SM00645"/>
    </source>
</evidence>
<evidence type="ECO:0000256" key="1">
    <source>
        <dbReference type="ARBA" id="ARBA00008455"/>
    </source>
</evidence>
<dbReference type="eggNOG" id="KOG1543">
    <property type="taxonomic scope" value="Eukaryota"/>
</dbReference>
<proteinExistence type="inferred from homology"/>
<dbReference type="PANTHER" id="PTHR12411">
    <property type="entry name" value="CYSTEINE PROTEASE FAMILY C1-RELATED"/>
    <property type="match status" value="1"/>
</dbReference>
<feature type="signal peptide" evidence="3">
    <location>
        <begin position="1"/>
        <end position="48"/>
    </location>
</feature>
<dbReference type="GO" id="GO:0008234">
    <property type="term" value="F:cysteine-type peptidase activity"/>
    <property type="evidence" value="ECO:0007669"/>
    <property type="project" value="InterPro"/>
</dbReference>
<dbReference type="AlphaFoldDB" id="A0A0E0D9Z4"/>
<evidence type="ECO:0000256" key="3">
    <source>
        <dbReference type="SAM" id="SignalP"/>
    </source>
</evidence>
<dbReference type="Gramene" id="OMERI04G00350.1">
    <property type="protein sequence ID" value="OMERI04G00350.1"/>
    <property type="gene ID" value="OMERI04G00350"/>
</dbReference>
<dbReference type="Proteomes" id="UP000008021">
    <property type="component" value="Chromosome 4"/>
</dbReference>
<dbReference type="Gene3D" id="3.90.70.10">
    <property type="entry name" value="Cysteine proteinases"/>
    <property type="match status" value="1"/>
</dbReference>
<reference evidence="6" key="1">
    <citation type="submission" date="2015-04" db="UniProtKB">
        <authorList>
            <consortium name="EnsemblPlants"/>
        </authorList>
    </citation>
    <scope>IDENTIFICATION</scope>
</reference>
<feature type="chain" id="PRO_5002356765" description="Cathepsin propeptide inhibitor domain-containing protein" evidence="3">
    <location>
        <begin position="49"/>
        <end position="400"/>
    </location>
</feature>
<dbReference type="InterPro" id="IPR013128">
    <property type="entry name" value="Peptidase_C1A"/>
</dbReference>
<reference evidence="6" key="2">
    <citation type="submission" date="2018-05" db="EMBL/GenBank/DDBJ databases">
        <title>OmerRS3 (Oryza meridionalis Reference Sequence Version 3).</title>
        <authorList>
            <person name="Zhang J."/>
            <person name="Kudrna D."/>
            <person name="Lee S."/>
            <person name="Talag J."/>
            <person name="Welchert J."/>
            <person name="Wing R.A."/>
        </authorList>
    </citation>
    <scope>NUCLEOTIDE SEQUENCE [LARGE SCALE GENOMIC DNA]</scope>
    <source>
        <strain evidence="6">cv. OR44</strain>
    </source>
</reference>
<dbReference type="InterPro" id="IPR000668">
    <property type="entry name" value="Peptidase_C1A_C"/>
</dbReference>
<dbReference type="CDD" id="cd02248">
    <property type="entry name" value="Peptidase_C1A"/>
    <property type="match status" value="1"/>
</dbReference>
<dbReference type="HOGENOM" id="CLU_012184_1_0_1"/>
<dbReference type="GO" id="GO:0006508">
    <property type="term" value="P:proteolysis"/>
    <property type="evidence" value="ECO:0007669"/>
    <property type="project" value="InterPro"/>
</dbReference>
<evidence type="ECO:0000313" key="7">
    <source>
        <dbReference type="Proteomes" id="UP000008021"/>
    </source>
</evidence>
<dbReference type="InterPro" id="IPR038765">
    <property type="entry name" value="Papain-like_cys_pep_sf"/>
</dbReference>
<dbReference type="MEROPS" id="C01.154"/>
<dbReference type="PROSITE" id="PS00639">
    <property type="entry name" value="THIOL_PROTEASE_HIS"/>
    <property type="match status" value="1"/>
</dbReference>
<keyword evidence="2" id="KW-1015">Disulfide bond</keyword>
<keyword evidence="7" id="KW-1185">Reference proteome</keyword>
<organism evidence="6">
    <name type="scientific">Oryza meridionalis</name>
    <dbReference type="NCBI Taxonomy" id="40149"/>
    <lineage>
        <taxon>Eukaryota</taxon>
        <taxon>Viridiplantae</taxon>
        <taxon>Streptophyta</taxon>
        <taxon>Embryophyta</taxon>
        <taxon>Tracheophyta</taxon>
        <taxon>Spermatophyta</taxon>
        <taxon>Magnoliopsida</taxon>
        <taxon>Liliopsida</taxon>
        <taxon>Poales</taxon>
        <taxon>Poaceae</taxon>
        <taxon>BOP clade</taxon>
        <taxon>Oryzoideae</taxon>
        <taxon>Oryzeae</taxon>
        <taxon>Oryzinae</taxon>
        <taxon>Oryza</taxon>
    </lineage>
</organism>
<sequence>MHIYVPLHPTTNRQLPAMASSPPFRLPLAVVLLLAIICVLLASPSCHADDLTATMTNEHEKEHQLMMMMMDRFHRWMATHNRSYASADEKLRRFEVYRSNMEFIEATNRNGSLTFKLGETPFTDLTHEEFLATYTGDVRLPPERRGMQDDSDEEDAVITTSAGYVAGAGAGRRTAAVPESVDWRKEGAVTPAKHQGQCAACWAFAAVAAIESLHKIKGGDLISLSEQELVDCDDTGEATCSKGYSDDAFLWVSKNKGIASDLIYPYVGHKESCKKQLLGVHNATVRGVVTLPENREDLIMAAVARQPVAVMFDAGDPLFQNYRGNGVYKGGTGCSTNVNHALTIVGYGTNHPDTGENYWIAKNSYGNLWGDNGFVYLAKDTADRTGVCGLAIWPTFPTIR</sequence>
<comment type="similarity">
    <text evidence="1">Belongs to the peptidase C1 family.</text>
</comment>
<keyword evidence="3" id="KW-0732">Signal</keyword>
<evidence type="ECO:0000313" key="6">
    <source>
        <dbReference type="EnsemblPlants" id="OMERI04G00350.1"/>
    </source>
</evidence>
<evidence type="ECO:0008006" key="8">
    <source>
        <dbReference type="Google" id="ProtNLM"/>
    </source>
</evidence>
<evidence type="ECO:0000259" key="5">
    <source>
        <dbReference type="SMART" id="SM00848"/>
    </source>
</evidence>
<dbReference type="InterPro" id="IPR039417">
    <property type="entry name" value="Peptidase_C1A_papain-like"/>
</dbReference>
<accession>A0A0E0D9Z4</accession>
<name>A0A0E0D9Z4_9ORYZ</name>
<evidence type="ECO:0000256" key="2">
    <source>
        <dbReference type="ARBA" id="ARBA00023157"/>
    </source>
</evidence>